<accession>A0A081B3E2</accession>
<evidence type="ECO:0000313" key="5">
    <source>
        <dbReference type="Proteomes" id="UP000028582"/>
    </source>
</evidence>
<feature type="region of interest" description="Disordered" evidence="2">
    <location>
        <begin position="512"/>
        <end position="550"/>
    </location>
</feature>
<dbReference type="OrthoDB" id="687730at2759"/>
<feature type="compositionally biased region" description="Polar residues" evidence="2">
    <location>
        <begin position="175"/>
        <end position="186"/>
    </location>
</feature>
<dbReference type="Pfam" id="PF00498">
    <property type="entry name" value="FHA"/>
    <property type="match status" value="1"/>
</dbReference>
<name>A0A081B3E2_PHYNI</name>
<evidence type="ECO:0000259" key="3">
    <source>
        <dbReference type="PROSITE" id="PS50006"/>
    </source>
</evidence>
<comment type="caution">
    <text evidence="4">The sequence shown here is derived from an EMBL/GenBank/DDBJ whole genome shotgun (WGS) entry which is preliminary data.</text>
</comment>
<feature type="region of interest" description="Disordered" evidence="2">
    <location>
        <begin position="592"/>
        <end position="629"/>
    </location>
</feature>
<gene>
    <name evidence="4" type="ORF">F444_00736</name>
</gene>
<reference evidence="4 5" key="1">
    <citation type="submission" date="2013-11" db="EMBL/GenBank/DDBJ databases">
        <title>The Genome Sequence of Phytophthora parasitica P1976.</title>
        <authorList>
            <consortium name="The Broad Institute Genomics Platform"/>
            <person name="Russ C."/>
            <person name="Tyler B."/>
            <person name="Panabieres F."/>
            <person name="Shan W."/>
            <person name="Tripathy S."/>
            <person name="Grunwald N."/>
            <person name="Machado M."/>
            <person name="Johnson C.S."/>
            <person name="Walker B."/>
            <person name="Young S."/>
            <person name="Zeng Q."/>
            <person name="Gargeya S."/>
            <person name="Fitzgerald M."/>
            <person name="Haas B."/>
            <person name="Abouelleil A."/>
            <person name="Allen A.W."/>
            <person name="Alvarado L."/>
            <person name="Arachchi H.M."/>
            <person name="Berlin A.M."/>
            <person name="Chapman S.B."/>
            <person name="Gainer-Dewar J."/>
            <person name="Goldberg J."/>
            <person name="Griggs A."/>
            <person name="Gujja S."/>
            <person name="Hansen M."/>
            <person name="Howarth C."/>
            <person name="Imamovic A."/>
            <person name="Ireland A."/>
            <person name="Larimer J."/>
            <person name="McCowan C."/>
            <person name="Murphy C."/>
            <person name="Pearson M."/>
            <person name="Poon T.W."/>
            <person name="Priest M."/>
            <person name="Roberts A."/>
            <person name="Saif S."/>
            <person name="Shea T."/>
            <person name="Sisk P."/>
            <person name="Sykes S."/>
            <person name="Wortman J."/>
            <person name="Nusbaum C."/>
            <person name="Birren B."/>
        </authorList>
    </citation>
    <scope>NUCLEOTIDE SEQUENCE [LARGE SCALE GENOMIC DNA]</scope>
    <source>
        <strain evidence="4 5">P1976</strain>
    </source>
</reference>
<dbReference type="Gene3D" id="2.60.200.20">
    <property type="match status" value="1"/>
</dbReference>
<feature type="domain" description="FHA" evidence="3">
    <location>
        <begin position="46"/>
        <end position="98"/>
    </location>
</feature>
<dbReference type="EMBL" id="ANJA01000156">
    <property type="protein sequence ID" value="ETO85653.1"/>
    <property type="molecule type" value="Genomic_DNA"/>
</dbReference>
<feature type="compositionally biased region" description="Basic residues" evidence="2">
    <location>
        <begin position="320"/>
        <end position="330"/>
    </location>
</feature>
<evidence type="ECO:0000313" key="4">
    <source>
        <dbReference type="EMBL" id="ETO85653.1"/>
    </source>
</evidence>
<evidence type="ECO:0000256" key="2">
    <source>
        <dbReference type="SAM" id="MobiDB-lite"/>
    </source>
</evidence>
<evidence type="ECO:0000256" key="1">
    <source>
        <dbReference type="SAM" id="Coils"/>
    </source>
</evidence>
<sequence length="740" mass="81295">MFSDSSMTASSLRCFRLEATRGPHSGLVLRHCHADYISSSPLSHELSIGRKKRCWLRLPQDLEVSSVHAEFRFIESDTSVTLRDVKSTNGTKLNGKPLHPQQDYLLTDEDVISIGRTSLRVVQVVHGRPCGEEMETSAAGGSSILTPSISSSVAQPTAVPKMIVLGDSTEDKEVASNTTGSNGTTEDQPDTEPAHDELLLKPVISGGKSKKRQGSVKLQKSESNGDARVGAVGEYTPEEATCTVCRVVIGQLDLLEQQSHLNVCLGGRVVAPSTASSSTAAMDAEPKSLKRGNAGSASARTKKPRKTKAGEEGHDPAAPKTKKPRIRKRANAGESIELALALAGKKMSKEEQTDVQLVATKKKLEQLDEQIAKLTKRRMNLVKTLDRLERTKEKLRRSQVLPPAKVLQLLDLKAALTAIFPANRRANPDARTVSTERSENTSAVAKHYAPLRWSESGITIECDEEKRAELTAVAAISMWARASQQLFGLQRDTLLYRNSILRAFLGDDDTDSSIMKLDNDDANDEDGAADFEQKSESEEKSEAKLSLPQADSEVPDVVKRVFLNWQRDLEFLNEQTAEELESALEAINEAQARAQGDEDQREGPYKEDGDEHTAVNPEVTTSKSTDSAREERRLACEYMAQVMIQLIAEKRQHASESDLAEGVQHNEQQKRQQYVIDLVDSSGEEFGQQEQASDIVVASDNQGSINELLIRDLSAFTTTTTNFTRPVHNQCEIVARVESN</sequence>
<feature type="compositionally biased region" description="Basic and acidic residues" evidence="2">
    <location>
        <begin position="531"/>
        <end position="543"/>
    </location>
</feature>
<organism evidence="4 5">
    <name type="scientific">Phytophthora nicotianae P1976</name>
    <dbReference type="NCBI Taxonomy" id="1317066"/>
    <lineage>
        <taxon>Eukaryota</taxon>
        <taxon>Sar</taxon>
        <taxon>Stramenopiles</taxon>
        <taxon>Oomycota</taxon>
        <taxon>Peronosporomycetes</taxon>
        <taxon>Peronosporales</taxon>
        <taxon>Peronosporaceae</taxon>
        <taxon>Phytophthora</taxon>
    </lineage>
</organism>
<dbReference type="CDD" id="cd00060">
    <property type="entry name" value="FHA"/>
    <property type="match status" value="1"/>
</dbReference>
<feature type="coiled-coil region" evidence="1">
    <location>
        <begin position="350"/>
        <end position="398"/>
    </location>
</feature>
<proteinExistence type="predicted"/>
<feature type="region of interest" description="Disordered" evidence="2">
    <location>
        <begin position="277"/>
        <end position="330"/>
    </location>
</feature>
<dbReference type="PROSITE" id="PS50006">
    <property type="entry name" value="FHA_DOMAIN"/>
    <property type="match status" value="1"/>
</dbReference>
<dbReference type="InterPro" id="IPR000253">
    <property type="entry name" value="FHA_dom"/>
</dbReference>
<dbReference type="InterPro" id="IPR008984">
    <property type="entry name" value="SMAD_FHA_dom_sf"/>
</dbReference>
<feature type="compositionally biased region" description="Acidic residues" evidence="2">
    <location>
        <begin position="520"/>
        <end position="529"/>
    </location>
</feature>
<feature type="region of interest" description="Disordered" evidence="2">
    <location>
        <begin position="166"/>
        <end position="230"/>
    </location>
</feature>
<dbReference type="SMART" id="SM00240">
    <property type="entry name" value="FHA"/>
    <property type="match status" value="1"/>
</dbReference>
<dbReference type="AlphaFoldDB" id="A0A081B3E2"/>
<feature type="compositionally biased region" description="Basic and acidic residues" evidence="2">
    <location>
        <begin position="308"/>
        <end position="317"/>
    </location>
</feature>
<dbReference type="SUPFAM" id="SSF49879">
    <property type="entry name" value="SMAD/FHA domain"/>
    <property type="match status" value="1"/>
</dbReference>
<keyword evidence="1" id="KW-0175">Coiled coil</keyword>
<dbReference type="Proteomes" id="UP000028582">
    <property type="component" value="Unassembled WGS sequence"/>
</dbReference>
<feature type="compositionally biased region" description="Basic and acidic residues" evidence="2">
    <location>
        <begin position="595"/>
        <end position="613"/>
    </location>
</feature>
<protein>
    <recommendedName>
        <fullName evidence="3">FHA domain-containing protein</fullName>
    </recommendedName>
</protein>